<proteinExistence type="predicted"/>
<organism evidence="1 2">
    <name type="scientific">Thalictrum thalictroides</name>
    <name type="common">Rue-anemone</name>
    <name type="synonym">Anemone thalictroides</name>
    <dbReference type="NCBI Taxonomy" id="46969"/>
    <lineage>
        <taxon>Eukaryota</taxon>
        <taxon>Viridiplantae</taxon>
        <taxon>Streptophyta</taxon>
        <taxon>Embryophyta</taxon>
        <taxon>Tracheophyta</taxon>
        <taxon>Spermatophyta</taxon>
        <taxon>Magnoliopsida</taxon>
        <taxon>Ranunculales</taxon>
        <taxon>Ranunculaceae</taxon>
        <taxon>Thalictroideae</taxon>
        <taxon>Thalictrum</taxon>
    </lineage>
</organism>
<sequence>MKLVFWNARGAKKIKAVARIKRLVSKYDPEILCLVEPKIPLKTTSVMKLGLSNYDTLMIHNGSANRLANIWVICKRDVTMTMSFEEKKGGLALSPSDMHEFFTTLNVCGVQEAVTDGQFFTWSNCQQGRKRITSIIDKVFVNVAWSNMWKYTVGTRHASDHGPLGGVQAYVPKPFNCPFKFNKFWISHPQFSQVVRNSWNQDLIAPPLIKVEEKLKRLKADLKQWNWNVFGKLECNIKKAEYELLGIQASTDGDIDNDDL</sequence>
<evidence type="ECO:0000313" key="1">
    <source>
        <dbReference type="EMBL" id="KAF5194214.1"/>
    </source>
</evidence>
<name>A0A7J6W9V8_THATH</name>
<dbReference type="Gene3D" id="3.60.10.10">
    <property type="entry name" value="Endonuclease/exonuclease/phosphatase"/>
    <property type="match status" value="1"/>
</dbReference>
<dbReference type="SUPFAM" id="SSF56219">
    <property type="entry name" value="DNase I-like"/>
    <property type="match status" value="1"/>
</dbReference>
<dbReference type="PANTHER" id="PTHR33710:SF71">
    <property type="entry name" value="ENDONUCLEASE_EXONUCLEASE_PHOSPHATASE DOMAIN-CONTAINING PROTEIN"/>
    <property type="match status" value="1"/>
</dbReference>
<protein>
    <recommendedName>
        <fullName evidence="3">Endonuclease/exonuclease/phosphatase domain-containing protein</fullName>
    </recommendedName>
</protein>
<dbReference type="OrthoDB" id="1932741at2759"/>
<comment type="caution">
    <text evidence="1">The sequence shown here is derived from an EMBL/GenBank/DDBJ whole genome shotgun (WGS) entry which is preliminary data.</text>
</comment>
<evidence type="ECO:0000313" key="2">
    <source>
        <dbReference type="Proteomes" id="UP000554482"/>
    </source>
</evidence>
<accession>A0A7J6W9V8</accession>
<keyword evidence="2" id="KW-1185">Reference proteome</keyword>
<dbReference type="EMBL" id="JABWDY010019007">
    <property type="protein sequence ID" value="KAF5194214.1"/>
    <property type="molecule type" value="Genomic_DNA"/>
</dbReference>
<dbReference type="PANTHER" id="PTHR33710">
    <property type="entry name" value="BNAC02G09200D PROTEIN"/>
    <property type="match status" value="1"/>
</dbReference>
<dbReference type="InterPro" id="IPR036691">
    <property type="entry name" value="Endo/exonu/phosph_ase_sf"/>
</dbReference>
<evidence type="ECO:0008006" key="3">
    <source>
        <dbReference type="Google" id="ProtNLM"/>
    </source>
</evidence>
<dbReference type="AlphaFoldDB" id="A0A7J6W9V8"/>
<reference evidence="1 2" key="1">
    <citation type="submission" date="2020-06" db="EMBL/GenBank/DDBJ databases">
        <title>Transcriptomic and genomic resources for Thalictrum thalictroides and T. hernandezii: Facilitating candidate gene discovery in an emerging model plant lineage.</title>
        <authorList>
            <person name="Arias T."/>
            <person name="Riano-Pachon D.M."/>
            <person name="Di Stilio V.S."/>
        </authorList>
    </citation>
    <scope>NUCLEOTIDE SEQUENCE [LARGE SCALE GENOMIC DNA]</scope>
    <source>
        <strain evidence="2">cv. WT478/WT964</strain>
        <tissue evidence="1">Leaves</tissue>
    </source>
</reference>
<gene>
    <name evidence="1" type="ORF">FRX31_016198</name>
</gene>
<dbReference type="Proteomes" id="UP000554482">
    <property type="component" value="Unassembled WGS sequence"/>
</dbReference>